<sequence length="100" mass="11389">MTIRTSSKFVIFNHPFKIGRLAEIQPAGSYKVDTDEELIEGLSFIAYKRVMTVIHLHSKNKLKSLTRALTITAKELKEALQNDNVANGNVLEDLHIDYKF</sequence>
<gene>
    <name evidence="1" type="ORF">MTBPR1_260011</name>
</gene>
<dbReference type="OrthoDB" id="8378722at2"/>
<accession>A0A1C3RH39</accession>
<organism evidence="1 2">
    <name type="scientific">Candidatus Terasakiella magnetica</name>
    <dbReference type="NCBI Taxonomy" id="1867952"/>
    <lineage>
        <taxon>Bacteria</taxon>
        <taxon>Pseudomonadati</taxon>
        <taxon>Pseudomonadota</taxon>
        <taxon>Alphaproteobacteria</taxon>
        <taxon>Rhodospirillales</taxon>
        <taxon>Terasakiellaceae</taxon>
        <taxon>Terasakiella</taxon>
    </lineage>
</organism>
<dbReference type="STRING" id="1867952.MTBPR1_260011"/>
<protein>
    <submittedName>
        <fullName evidence="1">Uncharacterized protein</fullName>
    </submittedName>
</protein>
<dbReference type="AlphaFoldDB" id="A0A1C3RH39"/>
<dbReference type="Proteomes" id="UP000231658">
    <property type="component" value="Unassembled WGS sequence"/>
</dbReference>
<proteinExistence type="predicted"/>
<evidence type="ECO:0000313" key="2">
    <source>
        <dbReference type="Proteomes" id="UP000231658"/>
    </source>
</evidence>
<keyword evidence="2" id="KW-1185">Reference proteome</keyword>
<dbReference type="RefSeq" id="WP_069188712.1">
    <property type="nucleotide sequence ID" value="NZ_FLYE01000019.1"/>
</dbReference>
<reference evidence="1 2" key="1">
    <citation type="submission" date="2016-07" db="EMBL/GenBank/DDBJ databases">
        <authorList>
            <person name="Lefevre C.T."/>
        </authorList>
    </citation>
    <scope>NUCLEOTIDE SEQUENCE [LARGE SCALE GENOMIC DNA]</scope>
    <source>
        <strain evidence="1">PR1</strain>
    </source>
</reference>
<name>A0A1C3RH39_9PROT</name>
<dbReference type="EMBL" id="FLYE01000019">
    <property type="protein sequence ID" value="SCA56616.1"/>
    <property type="molecule type" value="Genomic_DNA"/>
</dbReference>
<evidence type="ECO:0000313" key="1">
    <source>
        <dbReference type="EMBL" id="SCA56616.1"/>
    </source>
</evidence>